<dbReference type="AlphaFoldDB" id="A0AAD4R7V3"/>
<dbReference type="EMBL" id="JAKKPZ010000001">
    <property type="protein sequence ID" value="KAI1728929.1"/>
    <property type="molecule type" value="Genomic_DNA"/>
</dbReference>
<evidence type="ECO:0000313" key="1">
    <source>
        <dbReference type="EMBL" id="KAI1728929.1"/>
    </source>
</evidence>
<organism evidence="1 2">
    <name type="scientific">Ditylenchus destructor</name>
    <dbReference type="NCBI Taxonomy" id="166010"/>
    <lineage>
        <taxon>Eukaryota</taxon>
        <taxon>Metazoa</taxon>
        <taxon>Ecdysozoa</taxon>
        <taxon>Nematoda</taxon>
        <taxon>Chromadorea</taxon>
        <taxon>Rhabditida</taxon>
        <taxon>Tylenchina</taxon>
        <taxon>Tylenchomorpha</taxon>
        <taxon>Sphaerularioidea</taxon>
        <taxon>Anguinidae</taxon>
        <taxon>Anguininae</taxon>
        <taxon>Ditylenchus</taxon>
    </lineage>
</organism>
<name>A0AAD4R7V3_9BILA</name>
<comment type="caution">
    <text evidence="1">The sequence shown here is derived from an EMBL/GenBank/DDBJ whole genome shotgun (WGS) entry which is preliminary data.</text>
</comment>
<sequence length="87" mass="9597">MLAEARPLCSLRANSELVCGTLKGQSNRKRAERGKHSRVGKSCVCRLFPTASPLDVAMCSRDEQRKSAIQFWKGGSRPRVLVSHTSP</sequence>
<keyword evidence="2" id="KW-1185">Reference proteome</keyword>
<proteinExistence type="predicted"/>
<gene>
    <name evidence="1" type="ORF">DdX_01139</name>
</gene>
<protein>
    <submittedName>
        <fullName evidence="1">Uncharacterized protein</fullName>
    </submittedName>
</protein>
<dbReference type="Proteomes" id="UP001201812">
    <property type="component" value="Unassembled WGS sequence"/>
</dbReference>
<evidence type="ECO:0000313" key="2">
    <source>
        <dbReference type="Proteomes" id="UP001201812"/>
    </source>
</evidence>
<reference evidence="1" key="1">
    <citation type="submission" date="2022-01" db="EMBL/GenBank/DDBJ databases">
        <title>Genome Sequence Resource for Two Populations of Ditylenchus destructor, the Migratory Endoparasitic Phytonematode.</title>
        <authorList>
            <person name="Zhang H."/>
            <person name="Lin R."/>
            <person name="Xie B."/>
        </authorList>
    </citation>
    <scope>NUCLEOTIDE SEQUENCE</scope>
    <source>
        <strain evidence="1">BazhouSP</strain>
    </source>
</reference>
<accession>A0AAD4R7V3</accession>